<dbReference type="PROSITE" id="PS50943">
    <property type="entry name" value="HTH_CROC1"/>
    <property type="match status" value="1"/>
</dbReference>
<proteinExistence type="predicted"/>
<dbReference type="InterPro" id="IPR010982">
    <property type="entry name" value="Lambda_DNA-bd_dom_sf"/>
</dbReference>
<evidence type="ECO:0000256" key="1">
    <source>
        <dbReference type="SAM" id="MobiDB-lite"/>
    </source>
</evidence>
<dbReference type="SMART" id="SM00530">
    <property type="entry name" value="HTH_XRE"/>
    <property type="match status" value="1"/>
</dbReference>
<comment type="caution">
    <text evidence="3">The sequence shown here is derived from an EMBL/GenBank/DDBJ whole genome shotgun (WGS) entry which is preliminary data.</text>
</comment>
<dbReference type="AlphaFoldDB" id="A0A9W6QPM5"/>
<dbReference type="InterPro" id="IPR001387">
    <property type="entry name" value="Cro/C1-type_HTH"/>
</dbReference>
<sequence>MLAEALPFVGPSGVRGIAGLRPHPQREHLRLRQYDDHGRCRAEIRLLGLDKRQWRAFTESVQANDALAPWLDPRDGLHEQEVSLLEQGASLPADLMSAVLRRFGLWGDASWFDSAVVDDAFEVQWAHGPSASVIAAILGDSAVAVPGAVVAVQQVSQALRGVLLRRAQAAARCDQDLTWAWSSLVDAARSHEPSDPIPNKPILPDSPNSQWHQDHVTTWEEAEMRAALAAREVSSVYRLLRRTGVSQRQIAAMTGQSQSEVSEILKGRQVMAYDVLARIADGLGIPRGYMGLAYDEVTEVREVTAHEAEQSKNDEARRRREFLMHAAEMTMGISALSASHRLVGGWQLRGRAIARGLLGENSRLAD</sequence>
<dbReference type="EMBL" id="BSSD01000004">
    <property type="protein sequence ID" value="GLW92319.1"/>
    <property type="molecule type" value="Genomic_DNA"/>
</dbReference>
<evidence type="ECO:0000259" key="2">
    <source>
        <dbReference type="PROSITE" id="PS50943"/>
    </source>
</evidence>
<feature type="domain" description="HTH cro/C1-type" evidence="2">
    <location>
        <begin position="236"/>
        <end position="290"/>
    </location>
</feature>
<dbReference type="Pfam" id="PF13560">
    <property type="entry name" value="HTH_31"/>
    <property type="match status" value="1"/>
</dbReference>
<accession>A0A9W6QPM5</accession>
<dbReference type="CDD" id="cd00093">
    <property type="entry name" value="HTH_XRE"/>
    <property type="match status" value="1"/>
</dbReference>
<dbReference type="Gene3D" id="1.10.260.40">
    <property type="entry name" value="lambda repressor-like DNA-binding domains"/>
    <property type="match status" value="1"/>
</dbReference>
<gene>
    <name evidence="3" type="ORF">Aglo03_31350</name>
</gene>
<keyword evidence="4" id="KW-1185">Reference proteome</keyword>
<dbReference type="GO" id="GO:0003677">
    <property type="term" value="F:DNA binding"/>
    <property type="evidence" value="ECO:0007669"/>
    <property type="project" value="InterPro"/>
</dbReference>
<protein>
    <recommendedName>
        <fullName evidence="2">HTH cro/C1-type domain-containing protein</fullName>
    </recommendedName>
</protein>
<organism evidence="3 4">
    <name type="scientific">Actinokineospora globicatena</name>
    <dbReference type="NCBI Taxonomy" id="103729"/>
    <lineage>
        <taxon>Bacteria</taxon>
        <taxon>Bacillati</taxon>
        <taxon>Actinomycetota</taxon>
        <taxon>Actinomycetes</taxon>
        <taxon>Pseudonocardiales</taxon>
        <taxon>Pseudonocardiaceae</taxon>
        <taxon>Actinokineospora</taxon>
    </lineage>
</organism>
<evidence type="ECO:0000313" key="4">
    <source>
        <dbReference type="Proteomes" id="UP001165042"/>
    </source>
</evidence>
<dbReference type="SUPFAM" id="SSF47413">
    <property type="entry name" value="lambda repressor-like DNA-binding domains"/>
    <property type="match status" value="1"/>
</dbReference>
<name>A0A9W6QPM5_9PSEU</name>
<dbReference type="Proteomes" id="UP001165042">
    <property type="component" value="Unassembled WGS sequence"/>
</dbReference>
<feature type="region of interest" description="Disordered" evidence="1">
    <location>
        <begin position="190"/>
        <end position="211"/>
    </location>
</feature>
<reference evidence="3" key="1">
    <citation type="submission" date="2023-02" db="EMBL/GenBank/DDBJ databases">
        <title>Actinokineospora globicatena NBRC 15670.</title>
        <authorList>
            <person name="Ichikawa N."/>
            <person name="Sato H."/>
            <person name="Tonouchi N."/>
        </authorList>
    </citation>
    <scope>NUCLEOTIDE SEQUENCE</scope>
    <source>
        <strain evidence="3">NBRC 15670</strain>
    </source>
</reference>
<evidence type="ECO:0000313" key="3">
    <source>
        <dbReference type="EMBL" id="GLW92319.1"/>
    </source>
</evidence>